<dbReference type="EMBL" id="ML977370">
    <property type="protein sequence ID" value="KAF2105841.1"/>
    <property type="molecule type" value="Genomic_DNA"/>
</dbReference>
<accession>A0A6A5YI06</accession>
<gene>
    <name evidence="2" type="ORF">BDV96DRAFT_354879</name>
</gene>
<organism evidence="2 3">
    <name type="scientific">Lophiotrema nucula</name>
    <dbReference type="NCBI Taxonomy" id="690887"/>
    <lineage>
        <taxon>Eukaryota</taxon>
        <taxon>Fungi</taxon>
        <taxon>Dikarya</taxon>
        <taxon>Ascomycota</taxon>
        <taxon>Pezizomycotina</taxon>
        <taxon>Dothideomycetes</taxon>
        <taxon>Pleosporomycetidae</taxon>
        <taxon>Pleosporales</taxon>
        <taxon>Lophiotremataceae</taxon>
        <taxon>Lophiotrema</taxon>
    </lineage>
</organism>
<dbReference type="Proteomes" id="UP000799770">
    <property type="component" value="Unassembled WGS sequence"/>
</dbReference>
<feature type="region of interest" description="Disordered" evidence="1">
    <location>
        <begin position="1"/>
        <end position="35"/>
    </location>
</feature>
<dbReference type="AlphaFoldDB" id="A0A6A5YI06"/>
<proteinExistence type="predicted"/>
<reference evidence="2" key="1">
    <citation type="journal article" date="2020" name="Stud. Mycol.">
        <title>101 Dothideomycetes genomes: a test case for predicting lifestyles and emergence of pathogens.</title>
        <authorList>
            <person name="Haridas S."/>
            <person name="Albert R."/>
            <person name="Binder M."/>
            <person name="Bloem J."/>
            <person name="Labutti K."/>
            <person name="Salamov A."/>
            <person name="Andreopoulos B."/>
            <person name="Baker S."/>
            <person name="Barry K."/>
            <person name="Bills G."/>
            <person name="Bluhm B."/>
            <person name="Cannon C."/>
            <person name="Castanera R."/>
            <person name="Culley D."/>
            <person name="Daum C."/>
            <person name="Ezra D."/>
            <person name="Gonzalez J."/>
            <person name="Henrissat B."/>
            <person name="Kuo A."/>
            <person name="Liang C."/>
            <person name="Lipzen A."/>
            <person name="Lutzoni F."/>
            <person name="Magnuson J."/>
            <person name="Mondo S."/>
            <person name="Nolan M."/>
            <person name="Ohm R."/>
            <person name="Pangilinan J."/>
            <person name="Park H.-J."/>
            <person name="Ramirez L."/>
            <person name="Alfaro M."/>
            <person name="Sun H."/>
            <person name="Tritt A."/>
            <person name="Yoshinaga Y."/>
            <person name="Zwiers L.-H."/>
            <person name="Turgeon B."/>
            <person name="Goodwin S."/>
            <person name="Spatafora J."/>
            <person name="Crous P."/>
            <person name="Grigoriev I."/>
        </authorList>
    </citation>
    <scope>NUCLEOTIDE SEQUENCE</scope>
    <source>
        <strain evidence="2">CBS 627.86</strain>
    </source>
</reference>
<evidence type="ECO:0000256" key="1">
    <source>
        <dbReference type="SAM" id="MobiDB-lite"/>
    </source>
</evidence>
<sequence length="176" mass="19400">MCSPSHQKRGLTCNVTPSHGTTKSRESSDPAITHVPYNSSRMTSPFIASQSGSLSFLDNLLLHAARGTAVKNAGNRDSTEAARRWLKHATIVYDRHWLGVRCPTSGRDEKRWSGKVQTGFRGLKLNCRYANMYVSHVPQTPSTAVSDWRQVSALHDCKKRGSMGRNAGSATKTSLR</sequence>
<evidence type="ECO:0000313" key="2">
    <source>
        <dbReference type="EMBL" id="KAF2105841.1"/>
    </source>
</evidence>
<evidence type="ECO:0000313" key="3">
    <source>
        <dbReference type="Proteomes" id="UP000799770"/>
    </source>
</evidence>
<keyword evidence="3" id="KW-1185">Reference proteome</keyword>
<protein>
    <submittedName>
        <fullName evidence="2">Uncharacterized protein</fullName>
    </submittedName>
</protein>
<name>A0A6A5YI06_9PLEO</name>